<gene>
    <name evidence="2" type="ORF">g.24771</name>
</gene>
<evidence type="ECO:0000313" key="2">
    <source>
        <dbReference type="EMBL" id="JAT12958.1"/>
    </source>
</evidence>
<evidence type="ECO:0000256" key="1">
    <source>
        <dbReference type="SAM" id="MobiDB-lite"/>
    </source>
</evidence>
<accession>A0A1B6KNC0</accession>
<reference evidence="2" key="1">
    <citation type="submission" date="2015-11" db="EMBL/GenBank/DDBJ databases">
        <title>De novo transcriptome assembly of four potential Pierce s Disease insect vectors from Arizona vineyards.</title>
        <authorList>
            <person name="Tassone E.E."/>
        </authorList>
    </citation>
    <scope>NUCLEOTIDE SEQUENCE</scope>
</reference>
<feature type="region of interest" description="Disordered" evidence="1">
    <location>
        <begin position="1"/>
        <end position="33"/>
    </location>
</feature>
<proteinExistence type="predicted"/>
<dbReference type="AlphaFoldDB" id="A0A1B6KNC0"/>
<feature type="compositionally biased region" description="Polar residues" evidence="1">
    <location>
        <begin position="1"/>
        <end position="19"/>
    </location>
</feature>
<sequence length="101" mass="11309">MKNKNISTTQASETLTRQSRAPKKEASADSNFKVLKRNKNFQPESKVSIIPRSSYSAAASRVSNASDSYTVVPKVCGEVSEDMYLRRRLPKSPVRKNMSKL</sequence>
<protein>
    <submittedName>
        <fullName evidence="2">Uncharacterized protein</fullName>
    </submittedName>
</protein>
<organism evidence="2">
    <name type="scientific">Graphocephala atropunctata</name>
    <dbReference type="NCBI Taxonomy" id="36148"/>
    <lineage>
        <taxon>Eukaryota</taxon>
        <taxon>Metazoa</taxon>
        <taxon>Ecdysozoa</taxon>
        <taxon>Arthropoda</taxon>
        <taxon>Hexapoda</taxon>
        <taxon>Insecta</taxon>
        <taxon>Pterygota</taxon>
        <taxon>Neoptera</taxon>
        <taxon>Paraneoptera</taxon>
        <taxon>Hemiptera</taxon>
        <taxon>Auchenorrhyncha</taxon>
        <taxon>Membracoidea</taxon>
        <taxon>Cicadellidae</taxon>
        <taxon>Cicadellinae</taxon>
        <taxon>Cicadellini</taxon>
        <taxon>Graphocephala</taxon>
    </lineage>
</organism>
<dbReference type="EMBL" id="GEBQ01027019">
    <property type="protein sequence ID" value="JAT12958.1"/>
    <property type="molecule type" value="Transcribed_RNA"/>
</dbReference>
<name>A0A1B6KNC0_9HEMI</name>